<evidence type="ECO:0000313" key="1">
    <source>
        <dbReference type="EMBL" id="WED42508.1"/>
    </source>
</evidence>
<name>A0ABY8APQ6_9GAMM</name>
<reference evidence="1 2" key="1">
    <citation type="submission" date="2023-02" db="EMBL/GenBank/DDBJ databases">
        <title>Genome Sequence of L. cardiaca H63T.</title>
        <authorList>
            <person name="Lopez A.E."/>
            <person name="Cianciotto N.P."/>
        </authorList>
    </citation>
    <scope>NUCLEOTIDE SEQUENCE [LARGE SCALE GENOMIC DNA]</scope>
    <source>
        <strain evidence="1 2">H63</strain>
    </source>
</reference>
<sequence>MHTLAEFETAEDKIAFLLDPTVDVRFYAQLVKPNLKQEKARIIKEILDAESPDFPKLIIKLTDLSFSHSSTFIRTSDDFLKELLFEFFKKEDLKLLESKRFAQLYEDNPGILPSSEQYQLSKDAQRIFTLVRNVAVQKGFQEENPAYQQTLGSNIVFNIFISLIREQYIEKLAANYDAKNPDPVLLKQVQQATKELNDIIKQPHSEQLSDTYFNSHLTTVFDTTPVDDYYKDKKNMHEQAIANITKLIKTSEWDVAKIGFFRVGGLNYTFEGKALRLPHRVTEMAKLITAYNNLESPTDKDLYKLYKDIQAHANDALENPRPGQKESTRNFYHRVLDNLYFTEQELDQKPSETASLIQ</sequence>
<dbReference type="RefSeq" id="WP_275088330.1">
    <property type="nucleotide sequence ID" value="NZ_CP119078.1"/>
</dbReference>
<protein>
    <recommendedName>
        <fullName evidence="3">Substrate of the Dot/Icm secretion system</fullName>
    </recommendedName>
</protein>
<dbReference type="Proteomes" id="UP001222087">
    <property type="component" value="Chromosome"/>
</dbReference>
<organism evidence="1 2">
    <name type="scientific">Legionella cardiaca</name>
    <dbReference type="NCBI Taxonomy" id="1071983"/>
    <lineage>
        <taxon>Bacteria</taxon>
        <taxon>Pseudomonadati</taxon>
        <taxon>Pseudomonadota</taxon>
        <taxon>Gammaproteobacteria</taxon>
        <taxon>Legionellales</taxon>
        <taxon>Legionellaceae</taxon>
        <taxon>Legionella</taxon>
    </lineage>
</organism>
<dbReference type="EMBL" id="CP119078">
    <property type="protein sequence ID" value="WED42508.1"/>
    <property type="molecule type" value="Genomic_DNA"/>
</dbReference>
<keyword evidence="2" id="KW-1185">Reference proteome</keyword>
<gene>
    <name evidence="1" type="ORF">PXX05_11360</name>
</gene>
<evidence type="ECO:0008006" key="3">
    <source>
        <dbReference type="Google" id="ProtNLM"/>
    </source>
</evidence>
<evidence type="ECO:0000313" key="2">
    <source>
        <dbReference type="Proteomes" id="UP001222087"/>
    </source>
</evidence>
<accession>A0ABY8APQ6</accession>
<proteinExistence type="predicted"/>